<protein>
    <submittedName>
        <fullName evidence="3">FMN-binding protein</fullName>
    </submittedName>
</protein>
<organism evidence="3 4">
    <name type="scientific">Gordonibacter massiliensis</name>
    <name type="common">ex Traore et al. 2017</name>
    <dbReference type="NCBI Taxonomy" id="1841863"/>
    <lineage>
        <taxon>Bacteria</taxon>
        <taxon>Bacillati</taxon>
        <taxon>Actinomycetota</taxon>
        <taxon>Coriobacteriia</taxon>
        <taxon>Eggerthellales</taxon>
        <taxon>Eggerthellaceae</taxon>
        <taxon>Gordonibacter</taxon>
    </lineage>
</organism>
<comment type="caution">
    <text evidence="3">The sequence shown here is derived from an EMBL/GenBank/DDBJ whole genome shotgun (WGS) entry which is preliminary data.</text>
</comment>
<accession>A0A842JIJ9</accession>
<sequence>MKKTAAVACGAAALTLGLTGCSAGFEGTGSKDAASAEQLAMRLDDPWDREIAADAQKRAEGELRDGVYTGTGKGMEGLVTVTLLVQDNRISCLETTQEGESQSRGGYEAVRDGTFAALIEAAQGSDIDAVSGATITTAGIKQAVDDALAQAEAGAAAAGQGGEAR</sequence>
<dbReference type="PROSITE" id="PS51257">
    <property type="entry name" value="PROKAR_LIPOPROTEIN"/>
    <property type="match status" value="1"/>
</dbReference>
<evidence type="ECO:0000313" key="4">
    <source>
        <dbReference type="Proteomes" id="UP000587396"/>
    </source>
</evidence>
<feature type="signal peptide" evidence="1">
    <location>
        <begin position="1"/>
        <end position="23"/>
    </location>
</feature>
<name>A0A842JIJ9_9ACTN</name>
<dbReference type="RefSeq" id="WP_185905458.1">
    <property type="nucleotide sequence ID" value="NZ_JACMSE010000006.1"/>
</dbReference>
<dbReference type="Gene3D" id="3.90.1010.20">
    <property type="match status" value="1"/>
</dbReference>
<feature type="chain" id="PRO_5032585072" evidence="1">
    <location>
        <begin position="24"/>
        <end position="165"/>
    </location>
</feature>
<dbReference type="InterPro" id="IPR007329">
    <property type="entry name" value="FMN-bd"/>
</dbReference>
<evidence type="ECO:0000256" key="1">
    <source>
        <dbReference type="SAM" id="SignalP"/>
    </source>
</evidence>
<keyword evidence="4" id="KW-1185">Reference proteome</keyword>
<gene>
    <name evidence="3" type="ORF">H7313_09985</name>
</gene>
<keyword evidence="1" id="KW-0732">Signal</keyword>
<dbReference type="GO" id="GO:0010181">
    <property type="term" value="F:FMN binding"/>
    <property type="evidence" value="ECO:0007669"/>
    <property type="project" value="InterPro"/>
</dbReference>
<dbReference type="Pfam" id="PF04205">
    <property type="entry name" value="FMN_bind"/>
    <property type="match status" value="1"/>
</dbReference>
<feature type="domain" description="FMN-binding" evidence="2">
    <location>
        <begin position="74"/>
        <end position="151"/>
    </location>
</feature>
<dbReference type="GO" id="GO:0016020">
    <property type="term" value="C:membrane"/>
    <property type="evidence" value="ECO:0007669"/>
    <property type="project" value="InterPro"/>
</dbReference>
<dbReference type="EMBL" id="JACMSE010000006">
    <property type="protein sequence ID" value="MBC2889668.1"/>
    <property type="molecule type" value="Genomic_DNA"/>
</dbReference>
<evidence type="ECO:0000313" key="3">
    <source>
        <dbReference type="EMBL" id="MBC2889668.1"/>
    </source>
</evidence>
<proteinExistence type="predicted"/>
<dbReference type="SMART" id="SM00900">
    <property type="entry name" value="FMN_bind"/>
    <property type="match status" value="1"/>
</dbReference>
<dbReference type="AlphaFoldDB" id="A0A842JIJ9"/>
<evidence type="ECO:0000259" key="2">
    <source>
        <dbReference type="SMART" id="SM00900"/>
    </source>
</evidence>
<reference evidence="3 4" key="1">
    <citation type="submission" date="2020-08" db="EMBL/GenBank/DDBJ databases">
        <authorList>
            <person name="Liu C."/>
            <person name="Sun Q."/>
        </authorList>
    </citation>
    <scope>NUCLEOTIDE SEQUENCE [LARGE SCALE GENOMIC DNA]</scope>
    <source>
        <strain evidence="3 4">N22</strain>
    </source>
</reference>
<dbReference type="Proteomes" id="UP000587396">
    <property type="component" value="Unassembled WGS sequence"/>
</dbReference>